<gene>
    <name evidence="1" type="ORF">GA0116948_1303</name>
</gene>
<evidence type="ECO:0000313" key="2">
    <source>
        <dbReference type="Proteomes" id="UP000242818"/>
    </source>
</evidence>
<evidence type="ECO:0000313" key="1">
    <source>
        <dbReference type="EMBL" id="SCC64353.1"/>
    </source>
</evidence>
<reference evidence="1 2" key="1">
    <citation type="submission" date="2016-08" db="EMBL/GenBank/DDBJ databases">
        <authorList>
            <person name="Seilhamer J.J."/>
        </authorList>
    </citation>
    <scope>NUCLEOTIDE SEQUENCE [LARGE SCALE GENOMIC DNA]</scope>
    <source>
        <strain evidence="1 2">A37T2</strain>
    </source>
</reference>
<protein>
    <submittedName>
        <fullName evidence="1">Uncharacterized protein</fullName>
    </submittedName>
</protein>
<proteinExistence type="predicted"/>
<dbReference type="STRING" id="1335309.GA0116948_1303"/>
<dbReference type="EMBL" id="FMAR01000030">
    <property type="protein sequence ID" value="SCC64353.1"/>
    <property type="molecule type" value="Genomic_DNA"/>
</dbReference>
<accession>A0A1C4G8W6</accession>
<sequence>MSYVGVSDNKADGIASYVDIGLSMALSARASIPKDATFVVSRPAVQVVKAETQAAKGGANFAEGSFSVFNWKGYPAGGIKPTRPFRLLEGAEYTSARNLANSTNAAMRRANPEMFKGLQIHEIQPVKFGGSPTGLSNKIFLTPSQHAQYNTKMDDAENPADARGIRKLLNIWNKTDTVSGGLAGDDYYPIGPNSKDQRIEVDASRFYRGLKKGFGAHSFDNNYVQEFLKQVQASDNSQYLKEESKKNK</sequence>
<dbReference type="Proteomes" id="UP000242818">
    <property type="component" value="Unassembled WGS sequence"/>
</dbReference>
<dbReference type="AlphaFoldDB" id="A0A1C4G8W6"/>
<name>A0A1C4G8W6_9BACT</name>
<organism evidence="1 2">
    <name type="scientific">Chitinophaga costaii</name>
    <dbReference type="NCBI Taxonomy" id="1335309"/>
    <lineage>
        <taxon>Bacteria</taxon>
        <taxon>Pseudomonadati</taxon>
        <taxon>Bacteroidota</taxon>
        <taxon>Chitinophagia</taxon>
        <taxon>Chitinophagales</taxon>
        <taxon>Chitinophagaceae</taxon>
        <taxon>Chitinophaga</taxon>
    </lineage>
</organism>
<keyword evidence="2" id="KW-1185">Reference proteome</keyword>